<accession>A0A1F5YNX7</accession>
<dbReference type="EMBL" id="MFJD01000009">
    <property type="protein sequence ID" value="OGG01899.1"/>
    <property type="molecule type" value="Genomic_DNA"/>
</dbReference>
<dbReference type="SUPFAM" id="SSF103165">
    <property type="entry name" value="Ta1353-like"/>
    <property type="match status" value="1"/>
</dbReference>
<dbReference type="Gene3D" id="3.40.1520.10">
    <property type="entry name" value="Ta1353-like"/>
    <property type="match status" value="1"/>
</dbReference>
<proteinExistence type="predicted"/>
<comment type="caution">
    <text evidence="1">The sequence shown here is derived from an EMBL/GenBank/DDBJ whole genome shotgun (WGS) entry which is preliminary data.</text>
</comment>
<evidence type="ECO:0000313" key="1">
    <source>
        <dbReference type="EMBL" id="OGG01899.1"/>
    </source>
</evidence>
<protein>
    <recommendedName>
        <fullName evidence="3">Adenosine monophosphate-protein transferase</fullName>
    </recommendedName>
</protein>
<dbReference type="Pfam" id="PF04008">
    <property type="entry name" value="Adenosine_kin"/>
    <property type="match status" value="1"/>
</dbReference>
<dbReference type="Proteomes" id="UP000178448">
    <property type="component" value="Unassembled WGS sequence"/>
</dbReference>
<gene>
    <name evidence="1" type="ORF">A2Z33_01510</name>
</gene>
<dbReference type="InterPro" id="IPR036902">
    <property type="entry name" value="Ta1353-like_sf"/>
</dbReference>
<dbReference type="PANTHER" id="PTHR36155">
    <property type="entry name" value="BLL5354 PROTEIN"/>
    <property type="match status" value="1"/>
</dbReference>
<organism evidence="1 2">
    <name type="scientific">Candidatus Gottesmanbacteria bacterium RBG_16_52_11</name>
    <dbReference type="NCBI Taxonomy" id="1798374"/>
    <lineage>
        <taxon>Bacteria</taxon>
        <taxon>Candidatus Gottesmaniibacteriota</taxon>
    </lineage>
</organism>
<dbReference type="STRING" id="1798374.A2Z33_01510"/>
<dbReference type="AlphaFoldDB" id="A0A1F5YNX7"/>
<dbReference type="PANTHER" id="PTHR36155:SF1">
    <property type="entry name" value="BLL5354 PROTEIN"/>
    <property type="match status" value="1"/>
</dbReference>
<evidence type="ECO:0000313" key="2">
    <source>
        <dbReference type="Proteomes" id="UP000178448"/>
    </source>
</evidence>
<reference evidence="1 2" key="1">
    <citation type="journal article" date="2016" name="Nat. Commun.">
        <title>Thousands of microbial genomes shed light on interconnected biogeochemical processes in an aquifer system.</title>
        <authorList>
            <person name="Anantharaman K."/>
            <person name="Brown C.T."/>
            <person name="Hug L.A."/>
            <person name="Sharon I."/>
            <person name="Castelle C.J."/>
            <person name="Probst A.J."/>
            <person name="Thomas B.C."/>
            <person name="Singh A."/>
            <person name="Wilkins M.J."/>
            <person name="Karaoz U."/>
            <person name="Brodie E.L."/>
            <person name="Williams K.H."/>
            <person name="Hubbard S.S."/>
            <person name="Banfield J.F."/>
        </authorList>
    </citation>
    <scope>NUCLEOTIDE SEQUENCE [LARGE SCALE GENOMIC DNA]</scope>
</reference>
<dbReference type="InterPro" id="IPR007153">
    <property type="entry name" value="Adenosine_kinase"/>
</dbReference>
<name>A0A1F5YNX7_9BACT</name>
<sequence>MKKNVSFEIDAVEVVNPEARNFIFGLTHFIKSVEDIHEAVVNCVPGVRFGLAFAEASGPRLVRTSGNSADMTELALKNTLSVGCGHTFFLFLENAFPINVLPALRTVPELVSIFCATANPVSVIVARTGAGRGVLGVVDGGSPLGVEDEQGKKQRRNLLRKFGYKL</sequence>
<evidence type="ECO:0008006" key="3">
    <source>
        <dbReference type="Google" id="ProtNLM"/>
    </source>
</evidence>